<dbReference type="Proteomes" id="UP000045706">
    <property type="component" value="Unassembled WGS sequence"/>
</dbReference>
<organism evidence="2 3">
    <name type="scientific">Verticillium longisporum</name>
    <name type="common">Verticillium dahliae var. longisporum</name>
    <dbReference type="NCBI Taxonomy" id="100787"/>
    <lineage>
        <taxon>Eukaryota</taxon>
        <taxon>Fungi</taxon>
        <taxon>Dikarya</taxon>
        <taxon>Ascomycota</taxon>
        <taxon>Pezizomycotina</taxon>
        <taxon>Sordariomycetes</taxon>
        <taxon>Hypocreomycetidae</taxon>
        <taxon>Glomerellales</taxon>
        <taxon>Plectosphaerellaceae</taxon>
        <taxon>Verticillium</taxon>
    </lineage>
</organism>
<evidence type="ECO:0000256" key="1">
    <source>
        <dbReference type="SAM" id="MobiDB-lite"/>
    </source>
</evidence>
<sequence length="107" mass="11401">MRVAAEVRKRMEEAQKELEKNATSNQTLQPRDDDDEDDADIGVEIGVRMGPADAERRSVRSEDRDLLSGADAEAGASGNAKDGQLVDIEPTAAATAQTGKGVVEFEG</sequence>
<gene>
    <name evidence="2" type="ORF">BN1723_006044</name>
</gene>
<protein>
    <submittedName>
        <fullName evidence="2">Uncharacterized protein</fullName>
    </submittedName>
</protein>
<feature type="non-terminal residue" evidence="2">
    <location>
        <position position="107"/>
    </location>
</feature>
<feature type="compositionally biased region" description="Basic and acidic residues" evidence="1">
    <location>
        <begin position="53"/>
        <end position="66"/>
    </location>
</feature>
<feature type="region of interest" description="Disordered" evidence="1">
    <location>
        <begin position="1"/>
        <end position="107"/>
    </location>
</feature>
<name>A0A0G4NDI8_VERLO</name>
<accession>A0A0G4NDI8</accession>
<evidence type="ECO:0000313" key="2">
    <source>
        <dbReference type="EMBL" id="CRK44335.1"/>
    </source>
</evidence>
<evidence type="ECO:0000313" key="3">
    <source>
        <dbReference type="Proteomes" id="UP000045706"/>
    </source>
</evidence>
<proteinExistence type="predicted"/>
<feature type="compositionally biased region" description="Basic and acidic residues" evidence="1">
    <location>
        <begin position="1"/>
        <end position="20"/>
    </location>
</feature>
<dbReference type="AlphaFoldDB" id="A0A0G4NDI8"/>
<feature type="compositionally biased region" description="Acidic residues" evidence="1">
    <location>
        <begin position="32"/>
        <end position="41"/>
    </location>
</feature>
<dbReference type="EMBL" id="CVQI01033940">
    <property type="protein sequence ID" value="CRK44335.1"/>
    <property type="molecule type" value="Genomic_DNA"/>
</dbReference>
<reference evidence="3" key="1">
    <citation type="submission" date="2015-05" db="EMBL/GenBank/DDBJ databases">
        <authorList>
            <person name="Fogelqvist Johan"/>
        </authorList>
    </citation>
    <scope>NUCLEOTIDE SEQUENCE [LARGE SCALE GENOMIC DNA]</scope>
</reference>